<dbReference type="Proteomes" id="UP000885664">
    <property type="component" value="Unassembled WGS sequence"/>
</dbReference>
<dbReference type="PANTHER" id="PTHR11795">
    <property type="entry name" value="BRANCHED-CHAIN AMINO ACID TRANSPORT SYSTEM PERMEASE PROTEIN LIVH"/>
    <property type="match status" value="1"/>
</dbReference>
<feature type="transmembrane region" description="Helical" evidence="9">
    <location>
        <begin position="288"/>
        <end position="306"/>
    </location>
</feature>
<protein>
    <submittedName>
        <fullName evidence="10">Branched-chain amino acid ABC transporter permease</fullName>
    </submittedName>
</protein>
<evidence type="ECO:0000256" key="1">
    <source>
        <dbReference type="ARBA" id="ARBA00004651"/>
    </source>
</evidence>
<evidence type="ECO:0000256" key="6">
    <source>
        <dbReference type="ARBA" id="ARBA00022989"/>
    </source>
</evidence>
<comment type="subcellular location">
    <subcellularLocation>
        <location evidence="1">Cell membrane</location>
        <topology evidence="1">Multi-pass membrane protein</topology>
    </subcellularLocation>
</comment>
<evidence type="ECO:0000256" key="4">
    <source>
        <dbReference type="ARBA" id="ARBA00022692"/>
    </source>
</evidence>
<gene>
    <name evidence="10" type="ORF">ENO36_03390</name>
</gene>
<dbReference type="GO" id="GO:0005886">
    <property type="term" value="C:plasma membrane"/>
    <property type="evidence" value="ECO:0007669"/>
    <property type="project" value="UniProtKB-SubCell"/>
</dbReference>
<dbReference type="EMBL" id="DSFE01000074">
    <property type="protein sequence ID" value="HEU97882.1"/>
    <property type="molecule type" value="Genomic_DNA"/>
</dbReference>
<feature type="transmembrane region" description="Helical" evidence="9">
    <location>
        <begin position="40"/>
        <end position="59"/>
    </location>
</feature>
<feature type="transmembrane region" description="Helical" evidence="9">
    <location>
        <begin position="88"/>
        <end position="108"/>
    </location>
</feature>
<dbReference type="Pfam" id="PF02653">
    <property type="entry name" value="BPD_transp_2"/>
    <property type="match status" value="1"/>
</dbReference>
<keyword evidence="2" id="KW-0813">Transport</keyword>
<reference evidence="10" key="1">
    <citation type="journal article" date="2020" name="mSystems">
        <title>Genome- and Community-Level Interaction Insights into Carbon Utilization and Element Cycling Functions of Hydrothermarchaeota in Hydrothermal Sediment.</title>
        <authorList>
            <person name="Zhou Z."/>
            <person name="Liu Y."/>
            <person name="Xu W."/>
            <person name="Pan J."/>
            <person name="Luo Z.H."/>
            <person name="Li M."/>
        </authorList>
    </citation>
    <scope>NUCLEOTIDE SEQUENCE [LARGE SCALE GENOMIC DNA]</scope>
    <source>
        <strain evidence="10">SpSt-1259</strain>
    </source>
</reference>
<accession>A0A7C2UJL8</accession>
<keyword evidence="3" id="KW-1003">Cell membrane</keyword>
<feature type="transmembrane region" description="Helical" evidence="9">
    <location>
        <begin position="318"/>
        <end position="338"/>
    </location>
</feature>
<dbReference type="CDD" id="cd06582">
    <property type="entry name" value="TM_PBP1_LivH_like"/>
    <property type="match status" value="1"/>
</dbReference>
<evidence type="ECO:0000256" key="3">
    <source>
        <dbReference type="ARBA" id="ARBA00022475"/>
    </source>
</evidence>
<sequence length="348" mass="37487">MLSPQLVNAIIYCSILSLLSLGLSLTYSVTKVPNFAQASFAVLGAYVTWTLVSLSRLSVVENMLSSNPQAMNAAIYSYTIPPQTYLEFLILSFLIVGATAVLQYLMVLRPLKNRGGSPTALMIATIGVDMLLFSIINIYVDSMSSHLLSEVSSLSERLGYSIPLRLDARDFTFYSYDLMSSSGLQRAIIISPLLLIVILISLEMILKKTKFGIALRAVVENPNLSGVIGVNVELANIAAWFISGGVSGMAGSLIPLKFYTNTSIGITLIVSIFASSILGGIASLYGSIAGGFIVGVSETIFLGYITQLTGLSPAYRPVIPLIIMTIMLIIFPKGLAGIDFSNLRRRLK</sequence>
<keyword evidence="4 9" id="KW-0812">Transmembrane</keyword>
<dbReference type="InterPro" id="IPR052157">
    <property type="entry name" value="BCAA_transport_permease"/>
</dbReference>
<keyword evidence="5" id="KW-0029">Amino-acid transport</keyword>
<feature type="transmembrane region" description="Helical" evidence="9">
    <location>
        <begin position="262"/>
        <end position="281"/>
    </location>
</feature>
<feature type="transmembrane region" description="Helical" evidence="9">
    <location>
        <begin position="120"/>
        <end position="140"/>
    </location>
</feature>
<dbReference type="PANTHER" id="PTHR11795:SF449">
    <property type="entry name" value="BRANCHED-CHAIN AMINO ACID TRANSPORT PERMEASE PROTEIN LIVH-RELATED"/>
    <property type="match status" value="1"/>
</dbReference>
<feature type="transmembrane region" description="Helical" evidence="9">
    <location>
        <begin position="6"/>
        <end position="28"/>
    </location>
</feature>
<keyword evidence="7 9" id="KW-0472">Membrane</keyword>
<evidence type="ECO:0000256" key="2">
    <source>
        <dbReference type="ARBA" id="ARBA00022448"/>
    </source>
</evidence>
<evidence type="ECO:0000313" key="10">
    <source>
        <dbReference type="EMBL" id="HEU97882.1"/>
    </source>
</evidence>
<evidence type="ECO:0000256" key="8">
    <source>
        <dbReference type="ARBA" id="ARBA00037998"/>
    </source>
</evidence>
<proteinExistence type="inferred from homology"/>
<evidence type="ECO:0000256" key="7">
    <source>
        <dbReference type="ARBA" id="ARBA00023136"/>
    </source>
</evidence>
<dbReference type="InterPro" id="IPR001851">
    <property type="entry name" value="ABC_transp_permease"/>
</dbReference>
<name>A0A7C2UJL8_9CREN</name>
<keyword evidence="6 9" id="KW-1133">Transmembrane helix</keyword>
<dbReference type="GO" id="GO:0006865">
    <property type="term" value="P:amino acid transport"/>
    <property type="evidence" value="ECO:0007669"/>
    <property type="project" value="UniProtKB-KW"/>
</dbReference>
<dbReference type="AlphaFoldDB" id="A0A7C2UJL8"/>
<comment type="caution">
    <text evidence="10">The sequence shown here is derived from an EMBL/GenBank/DDBJ whole genome shotgun (WGS) entry which is preliminary data.</text>
</comment>
<evidence type="ECO:0000256" key="5">
    <source>
        <dbReference type="ARBA" id="ARBA00022970"/>
    </source>
</evidence>
<evidence type="ECO:0000256" key="9">
    <source>
        <dbReference type="SAM" id="Phobius"/>
    </source>
</evidence>
<comment type="similarity">
    <text evidence="8">Belongs to the binding-protein-dependent transport system permease family. LivHM subfamily.</text>
</comment>
<feature type="transmembrane region" description="Helical" evidence="9">
    <location>
        <begin position="223"/>
        <end position="242"/>
    </location>
</feature>
<dbReference type="GO" id="GO:0022857">
    <property type="term" value="F:transmembrane transporter activity"/>
    <property type="evidence" value="ECO:0007669"/>
    <property type="project" value="InterPro"/>
</dbReference>
<feature type="transmembrane region" description="Helical" evidence="9">
    <location>
        <begin position="183"/>
        <end position="202"/>
    </location>
</feature>
<organism evidence="10">
    <name type="scientific">Fervidicoccus fontis</name>
    <dbReference type="NCBI Taxonomy" id="683846"/>
    <lineage>
        <taxon>Archaea</taxon>
        <taxon>Thermoproteota</taxon>
        <taxon>Thermoprotei</taxon>
        <taxon>Fervidicoccales</taxon>
        <taxon>Fervidicoccaceae</taxon>
        <taxon>Fervidicoccus</taxon>
    </lineage>
</organism>